<name>A0A238FHK0_9BASI</name>
<gene>
    <name evidence="1" type="ORF">BQ2448_2952</name>
</gene>
<reference evidence="2" key="1">
    <citation type="submission" date="2016-09" db="EMBL/GenBank/DDBJ databases">
        <authorList>
            <person name="Jeantristanb JTB J.-T."/>
            <person name="Ricardo R."/>
        </authorList>
    </citation>
    <scope>NUCLEOTIDE SEQUENCE [LARGE SCALE GENOMIC DNA]</scope>
</reference>
<dbReference type="Proteomes" id="UP000198372">
    <property type="component" value="Unassembled WGS sequence"/>
</dbReference>
<protein>
    <submittedName>
        <fullName evidence="1">BQ2448_2952 protein</fullName>
    </submittedName>
</protein>
<evidence type="ECO:0000313" key="2">
    <source>
        <dbReference type="Proteomes" id="UP000198372"/>
    </source>
</evidence>
<dbReference type="EMBL" id="FMSP01000007">
    <property type="protein sequence ID" value="SCV71364.1"/>
    <property type="molecule type" value="Genomic_DNA"/>
</dbReference>
<accession>A0A238FHK0</accession>
<organism evidence="1 2">
    <name type="scientific">Microbotryum intermedium</name>
    <dbReference type="NCBI Taxonomy" id="269621"/>
    <lineage>
        <taxon>Eukaryota</taxon>
        <taxon>Fungi</taxon>
        <taxon>Dikarya</taxon>
        <taxon>Basidiomycota</taxon>
        <taxon>Pucciniomycotina</taxon>
        <taxon>Microbotryomycetes</taxon>
        <taxon>Microbotryales</taxon>
        <taxon>Microbotryaceae</taxon>
        <taxon>Microbotryum</taxon>
    </lineage>
</organism>
<proteinExistence type="predicted"/>
<evidence type="ECO:0000313" key="1">
    <source>
        <dbReference type="EMBL" id="SCV71364.1"/>
    </source>
</evidence>
<keyword evidence="2" id="KW-1185">Reference proteome</keyword>
<dbReference type="OrthoDB" id="2540219at2759"/>
<dbReference type="AlphaFoldDB" id="A0A238FHK0"/>
<sequence length="183" mass="20406">MLSGVDFGVFLVKSREGVESTAVGARPSEGWSDGMLVANTVALSDHRPVSIVLVLSGELDGAHPQHSLSVTSNQLHRINTATFMTAEFQGIKGGLLEGARGEEPVKEPEDIVEGCRERGQQLARRLHWERTARMEFLVGRIQDLEALPEWGEEETVEWTRTTEELRSADEERVRLLRLRAHVP</sequence>